<dbReference type="PRINTS" id="PR02087">
    <property type="entry name" value="HAUSAUGMINL1"/>
</dbReference>
<dbReference type="PANTHER" id="PTHR31570:SF1">
    <property type="entry name" value="HAUS AUGMIN-LIKE COMPLEX SUBUNIT 1"/>
    <property type="match status" value="1"/>
</dbReference>
<gene>
    <name evidence="12" type="primary">LOC136090284</name>
</gene>
<evidence type="ECO:0000256" key="10">
    <source>
        <dbReference type="SAM" id="Coils"/>
    </source>
</evidence>
<name>A0ABM4DE17_HYDVU</name>
<evidence type="ECO:0000256" key="5">
    <source>
        <dbReference type="ARBA" id="ARBA00022701"/>
    </source>
</evidence>
<feature type="coiled-coil region" evidence="10">
    <location>
        <begin position="125"/>
        <end position="152"/>
    </location>
</feature>
<accession>A0ABM4DE17</accession>
<evidence type="ECO:0000313" key="12">
    <source>
        <dbReference type="RefSeq" id="XP_065672653.1"/>
    </source>
</evidence>
<feature type="coiled-coil region" evidence="10">
    <location>
        <begin position="245"/>
        <end position="272"/>
    </location>
</feature>
<comment type="subcellular location">
    <subcellularLocation>
        <location evidence="1">Cytoplasm</location>
        <location evidence="1">Cytoskeleton</location>
        <location evidence="1">Spindle</location>
    </subcellularLocation>
</comment>
<evidence type="ECO:0000313" key="11">
    <source>
        <dbReference type="Proteomes" id="UP001652625"/>
    </source>
</evidence>
<keyword evidence="11" id="KW-1185">Reference proteome</keyword>
<evidence type="ECO:0000256" key="1">
    <source>
        <dbReference type="ARBA" id="ARBA00004186"/>
    </source>
</evidence>
<keyword evidence="9" id="KW-0131">Cell cycle</keyword>
<reference evidence="12" key="1">
    <citation type="submission" date="2025-08" db="UniProtKB">
        <authorList>
            <consortium name="RefSeq"/>
        </authorList>
    </citation>
    <scope>IDENTIFICATION</scope>
</reference>
<dbReference type="InterPro" id="IPR026243">
    <property type="entry name" value="HAUS1"/>
</dbReference>
<dbReference type="RefSeq" id="XP_065672653.1">
    <property type="nucleotide sequence ID" value="XM_065816581.1"/>
</dbReference>
<keyword evidence="7 10" id="KW-0175">Coiled coil</keyword>
<keyword evidence="8" id="KW-0206">Cytoskeleton</keyword>
<keyword evidence="6" id="KW-0498">Mitosis</keyword>
<protein>
    <submittedName>
        <fullName evidence="12">HAUS augmin-like complex subunit 1</fullName>
    </submittedName>
</protein>
<dbReference type="Proteomes" id="UP001652625">
    <property type="component" value="Chromosome 13"/>
</dbReference>
<keyword evidence="4" id="KW-0132">Cell division</keyword>
<keyword evidence="3" id="KW-0963">Cytoplasm</keyword>
<comment type="similarity">
    <text evidence="2">Belongs to the HAUS1 family.</text>
</comment>
<evidence type="ECO:0000256" key="2">
    <source>
        <dbReference type="ARBA" id="ARBA00005479"/>
    </source>
</evidence>
<evidence type="ECO:0000256" key="7">
    <source>
        <dbReference type="ARBA" id="ARBA00023054"/>
    </source>
</evidence>
<evidence type="ECO:0000256" key="6">
    <source>
        <dbReference type="ARBA" id="ARBA00022776"/>
    </source>
</evidence>
<evidence type="ECO:0000256" key="9">
    <source>
        <dbReference type="ARBA" id="ARBA00023306"/>
    </source>
</evidence>
<dbReference type="Pfam" id="PF25762">
    <property type="entry name" value="HAUS1"/>
    <property type="match status" value="1"/>
</dbReference>
<dbReference type="GeneID" id="136090284"/>
<evidence type="ECO:0000256" key="3">
    <source>
        <dbReference type="ARBA" id="ARBA00022490"/>
    </source>
</evidence>
<organism evidence="11 12">
    <name type="scientific">Hydra vulgaris</name>
    <name type="common">Hydra</name>
    <name type="synonym">Hydra attenuata</name>
    <dbReference type="NCBI Taxonomy" id="6087"/>
    <lineage>
        <taxon>Eukaryota</taxon>
        <taxon>Metazoa</taxon>
        <taxon>Cnidaria</taxon>
        <taxon>Hydrozoa</taxon>
        <taxon>Hydroidolina</taxon>
        <taxon>Anthoathecata</taxon>
        <taxon>Aplanulata</taxon>
        <taxon>Hydridae</taxon>
        <taxon>Hydra</taxon>
    </lineage>
</organism>
<dbReference type="PANTHER" id="PTHR31570">
    <property type="entry name" value="HAUS AUGMIN-LIKE COMPLEX SUBUNIT 1"/>
    <property type="match status" value="1"/>
</dbReference>
<keyword evidence="5" id="KW-0493">Microtubule</keyword>
<proteinExistence type="inferred from homology"/>
<evidence type="ECO:0000256" key="4">
    <source>
        <dbReference type="ARBA" id="ARBA00022618"/>
    </source>
</evidence>
<evidence type="ECO:0000256" key="8">
    <source>
        <dbReference type="ARBA" id="ARBA00023212"/>
    </source>
</evidence>
<sequence length="275" mass="32204">MANTINKHNEVQNWLESLFGKETIPKYEVNDYTISFLYSLYIQNKEINRLTNLTIEDLKERTEEYKIEEHRIQDILSVFGLPVSSFSNAGKQNIKTLADLAAILNLKDTSKTNYLVAITMFLEECKDTDTTLKKLEENIDFLLQQFHDINNSIAAINKCFSSLNELSYNDDLMSEKRRNETLQMKAKVEKYRQQIEDFMAVNKFVDKKFHHESLIELSKDLEVLKKELIPLESKLKTFKNLPSDLNLAKVKIEETRRELEKLESELQVDINLIEL</sequence>